<evidence type="ECO:0000256" key="4">
    <source>
        <dbReference type="SAM" id="SignalP"/>
    </source>
</evidence>
<evidence type="ECO:0000256" key="1">
    <source>
        <dbReference type="ARBA" id="ARBA00038101"/>
    </source>
</evidence>
<dbReference type="SMART" id="SM00671">
    <property type="entry name" value="SEL1"/>
    <property type="match status" value="10"/>
</dbReference>
<dbReference type="KEGG" id="hmg:100214361"/>
<dbReference type="OMA" id="XASDISL"/>
<dbReference type="InterPro" id="IPR011990">
    <property type="entry name" value="TPR-like_helical_dom_sf"/>
</dbReference>
<keyword evidence="4" id="KW-0732">Signal</keyword>
<dbReference type="GeneID" id="100214361"/>
<keyword evidence="3" id="KW-0472">Membrane</keyword>
<dbReference type="PANTHER" id="PTHR11102:SF147">
    <property type="entry name" value="SEL1L ADAPTOR SUBUNIT OF ERAD E3 UBIQUITIN LIGASE"/>
    <property type="match status" value="1"/>
</dbReference>
<dbReference type="Pfam" id="PF08238">
    <property type="entry name" value="Sel1"/>
    <property type="match status" value="10"/>
</dbReference>
<comment type="similarity">
    <text evidence="1">Belongs to the sel-1 family.</text>
</comment>
<evidence type="ECO:0000256" key="2">
    <source>
        <dbReference type="SAM" id="MobiDB-lite"/>
    </source>
</evidence>
<dbReference type="GO" id="GO:0005789">
    <property type="term" value="C:endoplasmic reticulum membrane"/>
    <property type="evidence" value="ECO:0007669"/>
    <property type="project" value="TreeGrafter"/>
</dbReference>
<feature type="chain" id="PRO_5044738653" evidence="4">
    <location>
        <begin position="18"/>
        <end position="907"/>
    </location>
</feature>
<organism evidence="5">
    <name type="scientific">Hydra vulgaris</name>
    <name type="common">Hydra</name>
    <name type="synonym">Hydra attenuata</name>
    <dbReference type="NCBI Taxonomy" id="6087"/>
    <lineage>
        <taxon>Eukaryota</taxon>
        <taxon>Metazoa</taxon>
        <taxon>Cnidaria</taxon>
        <taxon>Hydrozoa</taxon>
        <taxon>Hydroidolina</taxon>
        <taxon>Anthoathecata</taxon>
        <taxon>Aplanulata</taxon>
        <taxon>Hydridae</taxon>
        <taxon>Hydra</taxon>
    </lineage>
</organism>
<dbReference type="InterPro" id="IPR050767">
    <property type="entry name" value="Sel1_AlgK"/>
</dbReference>
<feature type="region of interest" description="Disordered" evidence="2">
    <location>
        <begin position="186"/>
        <end position="211"/>
    </location>
</feature>
<dbReference type="SUPFAM" id="SSF81901">
    <property type="entry name" value="HCP-like"/>
    <property type="match status" value="3"/>
</dbReference>
<feature type="region of interest" description="Disordered" evidence="2">
    <location>
        <begin position="106"/>
        <end position="129"/>
    </location>
</feature>
<dbReference type="PANTHER" id="PTHR11102">
    <property type="entry name" value="SEL-1-LIKE PROTEIN"/>
    <property type="match status" value="1"/>
</dbReference>
<reference evidence="5" key="1">
    <citation type="journal article" date="2013" name="Genome Biol. Evol.">
        <title>Punctuated emergences of genetic and phenotypic innovations in eumetazoan, bilaterian, euteleostome, and hominidae ancestors.</title>
        <authorList>
            <person name="Wenger Y."/>
            <person name="Galliot B."/>
        </authorList>
    </citation>
    <scope>NUCLEOTIDE SEQUENCE</scope>
    <source>
        <tissue evidence="5">Whole animals</tissue>
    </source>
</reference>
<dbReference type="GO" id="GO:0036503">
    <property type="term" value="P:ERAD pathway"/>
    <property type="evidence" value="ECO:0007669"/>
    <property type="project" value="TreeGrafter"/>
</dbReference>
<feature type="transmembrane region" description="Helical" evidence="3">
    <location>
        <begin position="883"/>
        <end position="901"/>
    </location>
</feature>
<name>T2M3Z0_HYDVU</name>
<accession>T2M3Z0</accession>
<evidence type="ECO:0000256" key="3">
    <source>
        <dbReference type="SAM" id="Phobius"/>
    </source>
</evidence>
<dbReference type="Gene3D" id="1.25.40.10">
    <property type="entry name" value="Tetratricopeptide repeat domain"/>
    <property type="match status" value="2"/>
</dbReference>
<keyword evidence="3" id="KW-1133">Transmembrane helix</keyword>
<evidence type="ECO:0000313" key="5">
    <source>
        <dbReference type="EMBL" id="CDG66771.1"/>
    </source>
</evidence>
<feature type="region of interest" description="Disordered" evidence="2">
    <location>
        <begin position="279"/>
        <end position="313"/>
    </location>
</feature>
<protein>
    <submittedName>
        <fullName evidence="5">Protein sel-1 homolog 1</fullName>
    </submittedName>
</protein>
<feature type="compositionally biased region" description="Basic and acidic residues" evidence="2">
    <location>
        <begin position="285"/>
        <end position="295"/>
    </location>
</feature>
<sequence>MHIFLYFVLLVLVGSHAFEQQHIQETIIDSSKQSDENFHKNNDNVVSEKETTVDYAKSDDYMTEKTLHDTEIILHNTENILQDTENILQHTENILQDTENIFNDKVFNEDNSPNSKETPQKKIDNEEPKITTAFSQNPKVTNNEQIGNQISIKDNQKPDGETVFTNKDVQEKIKIINDKIKTLDKSFTENEQTDNKHPDEHPENKDLKNDNPKLESLMESISTVNHGAGISTFNHGAGISKNMDHLMNNQDVKSTDNLNDHITDHVDDVTSSIENEKSVPISIKTDTESIIKNEDSNSNAENSESNLSTKKESVDNVQKLYEEAIHLLSQEKKDHKRAFNLLLNAADQNHTLSMEKIVYDLIFGDILERNLTKAVEMFHMLATKGSPVGQQGLGFVYGIGLTVPSSQAKMLIYSTFSALGGDVYSQMMLGYRSYMGIGVTKSCESALTYYKKVAESVSNNTSSHGGIAVQRVRLYDELEQPGGVTGQIDEDLLQYYHFLADKGDLQAQVGLGQLYFQGGRGIEVSYEKAFKYFQLAANAGNGNGLAYLGKMYLEGLHVPKDVTKALEYFKKSTEQANPIGQAGMGMLYLNGEGVPKDYQEAIKYFSQAAEQGWVEGQLQLGNMYFNGLGVKQDYKQAIKYFTYASQSGHVLAFYNLAQMHASGAGGIRSCNTAVELFKNVAERGKWSTMFMDAYDAYKSGDVETALLKYYFLAELGYEVAQSNVAYILDKDNIEMFDKNQTYVRALLQWSRAAQQGYAVARVKVGDYHYYGLGTKVDYEAAAQHYKLASDQQNNPQAMFNLGYMHEQGLGLKQDMHLAKRFYDMAALASPDAQIPVYLALCKLTIIFTWENIQLKYNMLKGMDFTAEFNRILVATVQMLGSDWDVYLITILVGLLAAIVLFRRAYFH</sequence>
<feature type="compositionally biased region" description="Low complexity" evidence="2">
    <location>
        <begin position="296"/>
        <end position="308"/>
    </location>
</feature>
<gene>
    <name evidence="5" type="primary">SEL1L</name>
</gene>
<dbReference type="OrthoDB" id="27934at2759"/>
<dbReference type="AlphaFoldDB" id="T2M3Z0"/>
<keyword evidence="3" id="KW-0812">Transmembrane</keyword>
<proteinExistence type="evidence at transcript level"/>
<feature type="compositionally biased region" description="Basic and acidic residues" evidence="2">
    <location>
        <begin position="118"/>
        <end position="129"/>
    </location>
</feature>
<dbReference type="EMBL" id="HAAD01000539">
    <property type="protein sequence ID" value="CDG66771.1"/>
    <property type="molecule type" value="mRNA"/>
</dbReference>
<dbReference type="InterPro" id="IPR006597">
    <property type="entry name" value="Sel1-like"/>
</dbReference>
<feature type="signal peptide" evidence="4">
    <location>
        <begin position="1"/>
        <end position="17"/>
    </location>
</feature>